<feature type="region of interest" description="Disordered" evidence="1">
    <location>
        <begin position="199"/>
        <end position="290"/>
    </location>
</feature>
<feature type="compositionally biased region" description="Basic and acidic residues" evidence="1">
    <location>
        <begin position="234"/>
        <end position="252"/>
    </location>
</feature>
<evidence type="ECO:0000313" key="2">
    <source>
        <dbReference type="EnsemblPlants" id="Zm00001eb184220_P001"/>
    </source>
</evidence>
<evidence type="ECO:0000256" key="1">
    <source>
        <dbReference type="SAM" id="MobiDB-lite"/>
    </source>
</evidence>
<dbReference type="Gramene" id="Zm00001eb184220_T001">
    <property type="protein sequence ID" value="Zm00001eb184220_P001"/>
    <property type="gene ID" value="Zm00001eb184220"/>
</dbReference>
<keyword evidence="3" id="KW-1185">Reference proteome</keyword>
<dbReference type="EnsemblPlants" id="Zm00001eb184220_T001">
    <property type="protein sequence ID" value="Zm00001eb184220_P001"/>
    <property type="gene ID" value="Zm00001eb184220"/>
</dbReference>
<feature type="compositionally biased region" description="Basic residues" evidence="1">
    <location>
        <begin position="269"/>
        <end position="290"/>
    </location>
</feature>
<dbReference type="AlphaFoldDB" id="A0A804NT38"/>
<dbReference type="Proteomes" id="UP000007305">
    <property type="component" value="Chromosome 4"/>
</dbReference>
<evidence type="ECO:0000313" key="3">
    <source>
        <dbReference type="Proteomes" id="UP000007305"/>
    </source>
</evidence>
<reference evidence="2" key="3">
    <citation type="submission" date="2021-05" db="UniProtKB">
        <authorList>
            <consortium name="EnsemblPlants"/>
        </authorList>
    </citation>
    <scope>IDENTIFICATION</scope>
    <source>
        <strain evidence="2">cv. B73</strain>
    </source>
</reference>
<sequence length="290" mass="32573">MARRGCADPTKRDAEASGLHGLMTRLLSPSRNESWRYGSRCARQHSKHEERRGCRIFFLMWCGMWEQQGCGCKESDVETMPWIHSATRHSGAAWIEQRTGIKVDDVVLDTVLHTDSLTTPKRGEQGCAQHKQDNTQSATHIVEQVVCVVEQRHGKGQRRPGKQGGHWLGEGLGLQPPWLGAAALIRSLLLDVWDKEKAGKCHEHMGSPASRSPARPRRRPAGDPRRATPWQGGDQHREQRLIQSTEKGRARQGETAMDGKAPAPLLLRPSHRKGARRRAQWRRKGVVPCT</sequence>
<proteinExistence type="predicted"/>
<protein>
    <submittedName>
        <fullName evidence="2">Uncharacterized protein</fullName>
    </submittedName>
</protein>
<dbReference type="InParanoid" id="A0A804NT38"/>
<accession>A0A804NT38</accession>
<reference evidence="3" key="1">
    <citation type="journal article" date="2009" name="Science">
        <title>The B73 maize genome: complexity, diversity, and dynamics.</title>
        <authorList>
            <person name="Schnable P.S."/>
            <person name="Ware D."/>
            <person name="Fulton R.S."/>
            <person name="Stein J.C."/>
            <person name="Wei F."/>
            <person name="Pasternak S."/>
            <person name="Liang C."/>
            <person name="Zhang J."/>
            <person name="Fulton L."/>
            <person name="Graves T.A."/>
            <person name="Minx P."/>
            <person name="Reily A.D."/>
            <person name="Courtney L."/>
            <person name="Kruchowski S.S."/>
            <person name="Tomlinson C."/>
            <person name="Strong C."/>
            <person name="Delehaunty K."/>
            <person name="Fronick C."/>
            <person name="Courtney B."/>
            <person name="Rock S.M."/>
            <person name="Belter E."/>
            <person name="Du F."/>
            <person name="Kim K."/>
            <person name="Abbott R.M."/>
            <person name="Cotton M."/>
            <person name="Levy A."/>
            <person name="Marchetto P."/>
            <person name="Ochoa K."/>
            <person name="Jackson S.M."/>
            <person name="Gillam B."/>
            <person name="Chen W."/>
            <person name="Yan L."/>
            <person name="Higginbotham J."/>
            <person name="Cardenas M."/>
            <person name="Waligorski J."/>
            <person name="Applebaum E."/>
            <person name="Phelps L."/>
            <person name="Falcone J."/>
            <person name="Kanchi K."/>
            <person name="Thane T."/>
            <person name="Scimone A."/>
            <person name="Thane N."/>
            <person name="Henke J."/>
            <person name="Wang T."/>
            <person name="Ruppert J."/>
            <person name="Shah N."/>
            <person name="Rotter K."/>
            <person name="Hodges J."/>
            <person name="Ingenthron E."/>
            <person name="Cordes M."/>
            <person name="Kohlberg S."/>
            <person name="Sgro J."/>
            <person name="Delgado B."/>
            <person name="Mead K."/>
            <person name="Chinwalla A."/>
            <person name="Leonard S."/>
            <person name="Crouse K."/>
            <person name="Collura K."/>
            <person name="Kudrna D."/>
            <person name="Currie J."/>
            <person name="He R."/>
            <person name="Angelova A."/>
            <person name="Rajasekar S."/>
            <person name="Mueller T."/>
            <person name="Lomeli R."/>
            <person name="Scara G."/>
            <person name="Ko A."/>
            <person name="Delaney K."/>
            <person name="Wissotski M."/>
            <person name="Lopez G."/>
            <person name="Campos D."/>
            <person name="Braidotti M."/>
            <person name="Ashley E."/>
            <person name="Golser W."/>
            <person name="Kim H."/>
            <person name="Lee S."/>
            <person name="Lin J."/>
            <person name="Dujmic Z."/>
            <person name="Kim W."/>
            <person name="Talag J."/>
            <person name="Zuccolo A."/>
            <person name="Fan C."/>
            <person name="Sebastian A."/>
            <person name="Kramer M."/>
            <person name="Spiegel L."/>
            <person name="Nascimento L."/>
            <person name="Zutavern T."/>
            <person name="Miller B."/>
            <person name="Ambroise C."/>
            <person name="Muller S."/>
            <person name="Spooner W."/>
            <person name="Narechania A."/>
            <person name="Ren L."/>
            <person name="Wei S."/>
            <person name="Kumari S."/>
            <person name="Faga B."/>
            <person name="Levy M.J."/>
            <person name="McMahan L."/>
            <person name="Van Buren P."/>
            <person name="Vaughn M.W."/>
            <person name="Ying K."/>
            <person name="Yeh C.-T."/>
            <person name="Emrich S.J."/>
            <person name="Jia Y."/>
            <person name="Kalyanaraman A."/>
            <person name="Hsia A.-P."/>
            <person name="Barbazuk W.B."/>
            <person name="Baucom R.S."/>
            <person name="Brutnell T.P."/>
            <person name="Carpita N.C."/>
            <person name="Chaparro C."/>
            <person name="Chia J.-M."/>
            <person name="Deragon J.-M."/>
            <person name="Estill J.C."/>
            <person name="Fu Y."/>
            <person name="Jeddeloh J.A."/>
            <person name="Han Y."/>
            <person name="Lee H."/>
            <person name="Li P."/>
            <person name="Lisch D.R."/>
            <person name="Liu S."/>
            <person name="Liu Z."/>
            <person name="Nagel D.H."/>
            <person name="McCann M.C."/>
            <person name="SanMiguel P."/>
            <person name="Myers A.M."/>
            <person name="Nettleton D."/>
            <person name="Nguyen J."/>
            <person name="Penning B.W."/>
            <person name="Ponnala L."/>
            <person name="Schneider K.L."/>
            <person name="Schwartz D.C."/>
            <person name="Sharma A."/>
            <person name="Soderlund C."/>
            <person name="Springer N.M."/>
            <person name="Sun Q."/>
            <person name="Wang H."/>
            <person name="Waterman M."/>
            <person name="Westerman R."/>
            <person name="Wolfgruber T.K."/>
            <person name="Yang L."/>
            <person name="Yu Y."/>
            <person name="Zhang L."/>
            <person name="Zhou S."/>
            <person name="Zhu Q."/>
            <person name="Bennetzen J.L."/>
            <person name="Dawe R.K."/>
            <person name="Jiang J."/>
            <person name="Jiang N."/>
            <person name="Presting G.G."/>
            <person name="Wessler S.R."/>
            <person name="Aluru S."/>
            <person name="Martienssen R.A."/>
            <person name="Clifton S.W."/>
            <person name="McCombie W.R."/>
            <person name="Wing R.A."/>
            <person name="Wilson R.K."/>
        </authorList>
    </citation>
    <scope>NUCLEOTIDE SEQUENCE [LARGE SCALE GENOMIC DNA]</scope>
    <source>
        <strain evidence="3">cv. B73</strain>
    </source>
</reference>
<reference evidence="2" key="2">
    <citation type="submission" date="2019-07" db="EMBL/GenBank/DDBJ databases">
        <authorList>
            <person name="Seetharam A."/>
            <person name="Woodhouse M."/>
            <person name="Cannon E."/>
        </authorList>
    </citation>
    <scope>NUCLEOTIDE SEQUENCE [LARGE SCALE GENOMIC DNA]</scope>
    <source>
        <strain evidence="2">cv. B73</strain>
    </source>
</reference>
<name>A0A804NT38_MAIZE</name>
<organism evidence="2 3">
    <name type="scientific">Zea mays</name>
    <name type="common">Maize</name>
    <dbReference type="NCBI Taxonomy" id="4577"/>
    <lineage>
        <taxon>Eukaryota</taxon>
        <taxon>Viridiplantae</taxon>
        <taxon>Streptophyta</taxon>
        <taxon>Embryophyta</taxon>
        <taxon>Tracheophyta</taxon>
        <taxon>Spermatophyta</taxon>
        <taxon>Magnoliopsida</taxon>
        <taxon>Liliopsida</taxon>
        <taxon>Poales</taxon>
        <taxon>Poaceae</taxon>
        <taxon>PACMAD clade</taxon>
        <taxon>Panicoideae</taxon>
        <taxon>Andropogonodae</taxon>
        <taxon>Andropogoneae</taxon>
        <taxon>Tripsacinae</taxon>
        <taxon>Zea</taxon>
    </lineage>
</organism>